<dbReference type="Proteomes" id="UP000507245">
    <property type="component" value="Unassembled WGS sequence"/>
</dbReference>
<name>A0A6J5X522_PRUAR</name>
<evidence type="ECO:0000313" key="2">
    <source>
        <dbReference type="Proteomes" id="UP000507245"/>
    </source>
</evidence>
<accession>A0A6J5X522</accession>
<dbReference type="EMBL" id="CAEKKB010000004">
    <property type="protein sequence ID" value="CAB4308880.1"/>
    <property type="molecule type" value="Genomic_DNA"/>
</dbReference>
<evidence type="ECO:0000313" key="1">
    <source>
        <dbReference type="EMBL" id="CAB4308880.1"/>
    </source>
</evidence>
<gene>
    <name evidence="1" type="ORF">ORAREDHAP_LOCUS29083</name>
</gene>
<reference evidence="2" key="1">
    <citation type="journal article" date="2020" name="Genome Biol.">
        <title>Gamete binning: chromosome-level and haplotype-resolved genome assembly enabled by high-throughput single-cell sequencing of gamete genomes.</title>
        <authorList>
            <person name="Campoy J.A."/>
            <person name="Sun H."/>
            <person name="Goel M."/>
            <person name="Jiao W.-B."/>
            <person name="Folz-Donahue K."/>
            <person name="Wang N."/>
            <person name="Rubio M."/>
            <person name="Liu C."/>
            <person name="Kukat C."/>
            <person name="Ruiz D."/>
            <person name="Huettel B."/>
            <person name="Schneeberger K."/>
        </authorList>
    </citation>
    <scope>NUCLEOTIDE SEQUENCE [LARGE SCALE GENOMIC DNA]</scope>
    <source>
        <strain evidence="2">cv. Rojo Pasion</strain>
    </source>
</reference>
<proteinExistence type="predicted"/>
<protein>
    <submittedName>
        <fullName evidence="1">Uncharacterized protein</fullName>
    </submittedName>
</protein>
<sequence length="63" mass="6633">MEGQQCGACQGDSNTKAYIEAETYKLVAITDDRFGGNPCESVGSAKLGIMAEKYTSIVGVVLN</sequence>
<dbReference type="AlphaFoldDB" id="A0A6J5X522"/>
<keyword evidence="2" id="KW-1185">Reference proteome</keyword>
<organism evidence="1 2">
    <name type="scientific">Prunus armeniaca</name>
    <name type="common">Apricot</name>
    <name type="synonym">Armeniaca vulgaris</name>
    <dbReference type="NCBI Taxonomy" id="36596"/>
    <lineage>
        <taxon>Eukaryota</taxon>
        <taxon>Viridiplantae</taxon>
        <taxon>Streptophyta</taxon>
        <taxon>Embryophyta</taxon>
        <taxon>Tracheophyta</taxon>
        <taxon>Spermatophyta</taxon>
        <taxon>Magnoliopsida</taxon>
        <taxon>eudicotyledons</taxon>
        <taxon>Gunneridae</taxon>
        <taxon>Pentapetalae</taxon>
        <taxon>rosids</taxon>
        <taxon>fabids</taxon>
        <taxon>Rosales</taxon>
        <taxon>Rosaceae</taxon>
        <taxon>Amygdaloideae</taxon>
        <taxon>Amygdaleae</taxon>
        <taxon>Prunus</taxon>
    </lineage>
</organism>